<dbReference type="InterPro" id="IPR036250">
    <property type="entry name" value="AcylCo_DH-like_C"/>
</dbReference>
<evidence type="ECO:0000259" key="8">
    <source>
        <dbReference type="Pfam" id="PF02770"/>
    </source>
</evidence>
<comment type="similarity">
    <text evidence="2 6">Belongs to the acyl-CoA dehydrogenase family.</text>
</comment>
<dbReference type="SUPFAM" id="SSF56645">
    <property type="entry name" value="Acyl-CoA dehydrogenase NM domain-like"/>
    <property type="match status" value="1"/>
</dbReference>
<dbReference type="InterPro" id="IPR006091">
    <property type="entry name" value="Acyl-CoA_Oxase/DH_mid-dom"/>
</dbReference>
<dbReference type="Pfam" id="PF02770">
    <property type="entry name" value="Acyl-CoA_dh_M"/>
    <property type="match status" value="1"/>
</dbReference>
<evidence type="ECO:0000256" key="3">
    <source>
        <dbReference type="ARBA" id="ARBA00022630"/>
    </source>
</evidence>
<dbReference type="GO" id="GO:0005886">
    <property type="term" value="C:plasma membrane"/>
    <property type="evidence" value="ECO:0007669"/>
    <property type="project" value="TreeGrafter"/>
</dbReference>
<evidence type="ECO:0000313" key="11">
    <source>
        <dbReference type="Proteomes" id="UP000580474"/>
    </source>
</evidence>
<dbReference type="AlphaFoldDB" id="A0A840NN31"/>
<keyword evidence="11" id="KW-1185">Reference proteome</keyword>
<dbReference type="InterPro" id="IPR009100">
    <property type="entry name" value="AcylCoA_DH/oxidase_NM_dom_sf"/>
</dbReference>
<feature type="domain" description="Acyl-CoA dehydrogenase/oxidase C-terminal" evidence="7">
    <location>
        <begin position="252"/>
        <end position="403"/>
    </location>
</feature>
<evidence type="ECO:0000256" key="4">
    <source>
        <dbReference type="ARBA" id="ARBA00022827"/>
    </source>
</evidence>
<dbReference type="PANTHER" id="PTHR43292:SF3">
    <property type="entry name" value="ACYL-COA DEHYDROGENASE FADE29"/>
    <property type="match status" value="1"/>
</dbReference>
<evidence type="ECO:0000259" key="7">
    <source>
        <dbReference type="Pfam" id="PF00441"/>
    </source>
</evidence>
<gene>
    <name evidence="10" type="ORF">BJ969_003590</name>
</gene>
<dbReference type="InterPro" id="IPR013786">
    <property type="entry name" value="AcylCoA_DH/ox_N"/>
</dbReference>
<evidence type="ECO:0000256" key="1">
    <source>
        <dbReference type="ARBA" id="ARBA00001974"/>
    </source>
</evidence>
<dbReference type="InterPro" id="IPR052161">
    <property type="entry name" value="Mycobact_Acyl-CoA_DH"/>
</dbReference>
<feature type="domain" description="Acyl-CoA dehydrogenase/oxidase N-terminal" evidence="9">
    <location>
        <begin position="33"/>
        <end position="141"/>
    </location>
</feature>
<evidence type="ECO:0000313" key="10">
    <source>
        <dbReference type="EMBL" id="MBB5070502.1"/>
    </source>
</evidence>
<evidence type="ECO:0000256" key="5">
    <source>
        <dbReference type="ARBA" id="ARBA00023002"/>
    </source>
</evidence>
<evidence type="ECO:0000256" key="6">
    <source>
        <dbReference type="RuleBase" id="RU362125"/>
    </source>
</evidence>
<dbReference type="GO" id="GO:0016627">
    <property type="term" value="F:oxidoreductase activity, acting on the CH-CH group of donors"/>
    <property type="evidence" value="ECO:0007669"/>
    <property type="project" value="InterPro"/>
</dbReference>
<dbReference type="Pfam" id="PF02771">
    <property type="entry name" value="Acyl-CoA_dh_N"/>
    <property type="match status" value="1"/>
</dbReference>
<keyword evidence="3 6" id="KW-0285">Flavoprotein</keyword>
<dbReference type="RefSeq" id="WP_184480089.1">
    <property type="nucleotide sequence ID" value="NZ_JACHIV010000001.1"/>
</dbReference>
<comment type="cofactor">
    <cofactor evidence="1 6">
        <name>FAD</name>
        <dbReference type="ChEBI" id="CHEBI:57692"/>
    </cofactor>
</comment>
<dbReference type="Gene3D" id="2.40.110.10">
    <property type="entry name" value="Butyryl-CoA Dehydrogenase, subunit A, domain 2"/>
    <property type="match status" value="1"/>
</dbReference>
<dbReference type="GO" id="GO:0050660">
    <property type="term" value="F:flavin adenine dinucleotide binding"/>
    <property type="evidence" value="ECO:0007669"/>
    <property type="project" value="InterPro"/>
</dbReference>
<name>A0A840NN31_9PSEU</name>
<dbReference type="EMBL" id="JACHIV010000001">
    <property type="protein sequence ID" value="MBB5070502.1"/>
    <property type="molecule type" value="Genomic_DNA"/>
</dbReference>
<protein>
    <submittedName>
        <fullName evidence="10">Alkylation response protein AidB-like acyl-CoA dehydrogenase</fullName>
    </submittedName>
</protein>
<reference evidence="10 11" key="1">
    <citation type="submission" date="2020-08" db="EMBL/GenBank/DDBJ databases">
        <title>Sequencing the genomes of 1000 actinobacteria strains.</title>
        <authorList>
            <person name="Klenk H.-P."/>
        </authorList>
    </citation>
    <scope>NUCLEOTIDE SEQUENCE [LARGE SCALE GENOMIC DNA]</scope>
    <source>
        <strain evidence="10 11">DSM 45582</strain>
    </source>
</reference>
<comment type="caution">
    <text evidence="10">The sequence shown here is derived from an EMBL/GenBank/DDBJ whole genome shotgun (WGS) entry which is preliminary data.</text>
</comment>
<keyword evidence="5 6" id="KW-0560">Oxidoreductase</keyword>
<sequence length="407" mass="43602">MRRGTGRELRAATMDHTADEGLSSVLIDDAARAEFRGRLREWLPEHLPSTPEPDGVEDRFWWRHAWHRTLHSGGWIGVDLPAELGGHGLDVLHRAIVIDELTTADAPPIANWVGVELVAPTLVACGSADQRAEHVPAILDGGSVWCQAFSEPEAGSDLAAVTTRATPDGDGFVLRGRKRWSSWSRFADQVLVLARTGSAEARHKALSCFIVPLSHPGVRVLPVPMLYGDAEESDIVFDDVRVGPGALVGELDRGWSVLMTSLSLARGLSTLTRVGALRRALARLISERIEVCGSAADLPPTEVIALTDFHARTEALRGLAYRKVADLAADGVPGPVASTEKLLWGELSRQVADHAVLLGGLDALAPSGGMATGWLMELYRGIGNAIEGGTSEIQRTTIARHVLGLPA</sequence>
<dbReference type="InterPro" id="IPR009075">
    <property type="entry name" value="AcylCo_DH/oxidase_C"/>
</dbReference>
<dbReference type="Gene3D" id="1.10.540.10">
    <property type="entry name" value="Acyl-CoA dehydrogenase/oxidase, N-terminal domain"/>
    <property type="match status" value="1"/>
</dbReference>
<dbReference type="InterPro" id="IPR046373">
    <property type="entry name" value="Acyl-CoA_Oxase/DH_mid-dom_sf"/>
</dbReference>
<feature type="domain" description="Acyl-CoA oxidase/dehydrogenase middle" evidence="8">
    <location>
        <begin position="146"/>
        <end position="240"/>
    </location>
</feature>
<evidence type="ECO:0000259" key="9">
    <source>
        <dbReference type="Pfam" id="PF02771"/>
    </source>
</evidence>
<evidence type="ECO:0000256" key="2">
    <source>
        <dbReference type="ARBA" id="ARBA00009347"/>
    </source>
</evidence>
<proteinExistence type="inferred from homology"/>
<dbReference type="PANTHER" id="PTHR43292">
    <property type="entry name" value="ACYL-COA DEHYDROGENASE"/>
    <property type="match status" value="1"/>
</dbReference>
<organism evidence="10 11">
    <name type="scientific">Saccharopolyspora gloriosae</name>
    <dbReference type="NCBI Taxonomy" id="455344"/>
    <lineage>
        <taxon>Bacteria</taxon>
        <taxon>Bacillati</taxon>
        <taxon>Actinomycetota</taxon>
        <taxon>Actinomycetes</taxon>
        <taxon>Pseudonocardiales</taxon>
        <taxon>Pseudonocardiaceae</taxon>
        <taxon>Saccharopolyspora</taxon>
    </lineage>
</organism>
<dbReference type="Proteomes" id="UP000580474">
    <property type="component" value="Unassembled WGS sequence"/>
</dbReference>
<dbReference type="SUPFAM" id="SSF47203">
    <property type="entry name" value="Acyl-CoA dehydrogenase C-terminal domain-like"/>
    <property type="match status" value="1"/>
</dbReference>
<keyword evidence="4 6" id="KW-0274">FAD</keyword>
<accession>A0A840NN31</accession>
<dbReference type="InterPro" id="IPR037069">
    <property type="entry name" value="AcylCoA_DH/ox_N_sf"/>
</dbReference>
<dbReference type="Pfam" id="PF00441">
    <property type="entry name" value="Acyl-CoA_dh_1"/>
    <property type="match status" value="1"/>
</dbReference>
<dbReference type="Gene3D" id="1.20.140.10">
    <property type="entry name" value="Butyryl-CoA Dehydrogenase, subunit A, domain 3"/>
    <property type="match status" value="1"/>
</dbReference>